<reference evidence="4 5" key="1">
    <citation type="submission" date="2017-08" db="EMBL/GenBank/DDBJ databases">
        <title>Complete genome of Colwellia sp. NB097-1, a psychrophile bacterium ioslated from Bering Sea.</title>
        <authorList>
            <person name="Chen X."/>
        </authorList>
    </citation>
    <scope>NUCLEOTIDE SEQUENCE [LARGE SCALE GENOMIC DNA]</scope>
    <source>
        <strain evidence="4 5">NB097-1</strain>
    </source>
</reference>
<dbReference type="SMART" id="SM00267">
    <property type="entry name" value="GGDEF"/>
    <property type="match status" value="1"/>
</dbReference>
<evidence type="ECO:0000313" key="4">
    <source>
        <dbReference type="EMBL" id="ASP48726.1"/>
    </source>
</evidence>
<keyword evidence="2" id="KW-1133">Transmembrane helix</keyword>
<dbReference type="SMART" id="SM00062">
    <property type="entry name" value="PBPb"/>
    <property type="match status" value="3"/>
</dbReference>
<gene>
    <name evidence="4" type="ORF">B5D82_13660</name>
</gene>
<proteinExistence type="predicted"/>
<comment type="cofactor">
    <cofactor evidence="1">
        <name>Mg(2+)</name>
        <dbReference type="ChEBI" id="CHEBI:18420"/>
    </cofactor>
</comment>
<dbReference type="PANTHER" id="PTHR46663:SF2">
    <property type="entry name" value="GGDEF DOMAIN-CONTAINING PROTEIN"/>
    <property type="match status" value="1"/>
</dbReference>
<dbReference type="SUPFAM" id="SSF55073">
    <property type="entry name" value="Nucleotide cyclase"/>
    <property type="match status" value="1"/>
</dbReference>
<dbReference type="Pfam" id="PF00990">
    <property type="entry name" value="GGDEF"/>
    <property type="match status" value="1"/>
</dbReference>
<dbReference type="InterPro" id="IPR043128">
    <property type="entry name" value="Rev_trsase/Diguanyl_cyclase"/>
</dbReference>
<dbReference type="EMBL" id="CP020465">
    <property type="protein sequence ID" value="ASP48726.1"/>
    <property type="molecule type" value="Genomic_DNA"/>
</dbReference>
<protein>
    <recommendedName>
        <fullName evidence="3">GGDEF domain-containing protein</fullName>
    </recommendedName>
</protein>
<accession>A0A222GA14</accession>
<dbReference type="InterPro" id="IPR052163">
    <property type="entry name" value="DGC-Regulatory_Protein"/>
</dbReference>
<feature type="domain" description="GGDEF" evidence="3">
    <location>
        <begin position="793"/>
        <end position="926"/>
    </location>
</feature>
<dbReference type="AlphaFoldDB" id="A0A222GA14"/>
<dbReference type="KEGG" id="cber:B5D82_13660"/>
<dbReference type="PROSITE" id="PS50887">
    <property type="entry name" value="GGDEF"/>
    <property type="match status" value="1"/>
</dbReference>
<sequence>MTVLLALPVSAQNAKQTYRVAINKTSYPYHFLNKEQKADGMMVELWQLWANKQNVQLEFVVLNWQQTIKQVQEGELDIHAGIFKSTERAKHLDFSMTFFNQSRHLFLHHSIAHIKNISQLTPYAVGVVDGSSHAISIKSKYPNLTLRSFSNRNALYSAAMEGEILMMAGVEKLSKNFSEYELLSQQFPAFAKVIYDTGEYSAAVAKGESQLLDFIKQGMDKISDQEKLTIKRKWLINDKSENVITFSYSNNQMPFSSTSVAGNAQGFFIELWQIWAKENDQDIEFILSDSNESTQTDKSLADIYITNVTSEKNSPESVLGPVIYSIDYGLFLSNNMNKMLHISEIDNKNIGVVSSPSLVKDIQNKANSASIINFDNYEAMFAAAERGELDVIAGQSDIVENYLIKYKLQSIYSKFNGYVFKRDIHAVLSRVNPKLSQLIAEGFGESILDDLATLEKKWHLDKSSAFFKRQLAVLALTEPEAQWVKDNNVVKFGITKNWIPVEFIDKYGEVKGINPDIFQLMSSRLNIKVDYVVYESFNELYQALLAGDIDVIGSVVATPERKKEVLFTDSYWSMPWVILHPRELGKQLNLADFSGKTLAIAKGYYLISIIRKNFPLIDLRLVDDNEEGLLAIQKGIVDGYIDSLSSGTELLKRESLVSLSMSVLEEVDEDGNHLAVNKSLPMLVNILNKAVLSISDLDSQEIYEKWFDINIETGLDKNVVLRVALQVGALITIIIIIIMVWNRRLYLEIKNRKKLEKKMQYMATHDDLTGLANRVLLKDRLNSAISFHQRQKLLLAVLFIDLDGFKDINDTYGHDVGDELLIEVATRLTGCVRESDTVVRFGGDEFVLLLTGLHYQDEAAYVADKVLKLIQQPIKLPEVTATIGCSIGIAMFPDDGDSDNELLKIADSLMYDVKAAGKNHYAFNRKDDSAV</sequence>
<dbReference type="Gene3D" id="3.40.190.10">
    <property type="entry name" value="Periplasmic binding protein-like II"/>
    <property type="match status" value="6"/>
</dbReference>
<evidence type="ECO:0000313" key="5">
    <source>
        <dbReference type="Proteomes" id="UP000202259"/>
    </source>
</evidence>
<name>A0A222GA14_9GAMM</name>
<dbReference type="Gene3D" id="3.30.70.270">
    <property type="match status" value="1"/>
</dbReference>
<dbReference type="Pfam" id="PF00497">
    <property type="entry name" value="SBP_bac_3"/>
    <property type="match status" value="2"/>
</dbReference>
<dbReference type="GO" id="GO:0003824">
    <property type="term" value="F:catalytic activity"/>
    <property type="evidence" value="ECO:0007669"/>
    <property type="project" value="UniProtKB-ARBA"/>
</dbReference>
<dbReference type="InterPro" id="IPR000160">
    <property type="entry name" value="GGDEF_dom"/>
</dbReference>
<evidence type="ECO:0000259" key="3">
    <source>
        <dbReference type="PROSITE" id="PS50887"/>
    </source>
</evidence>
<dbReference type="CDD" id="cd01007">
    <property type="entry name" value="PBP2_BvgS_HisK_like"/>
    <property type="match status" value="1"/>
</dbReference>
<keyword evidence="2" id="KW-0812">Transmembrane</keyword>
<dbReference type="Proteomes" id="UP000202259">
    <property type="component" value="Chromosome"/>
</dbReference>
<dbReference type="InterPro" id="IPR001638">
    <property type="entry name" value="Solute-binding_3/MltF_N"/>
</dbReference>
<evidence type="ECO:0000256" key="1">
    <source>
        <dbReference type="ARBA" id="ARBA00001946"/>
    </source>
</evidence>
<dbReference type="PANTHER" id="PTHR46663">
    <property type="entry name" value="DIGUANYLATE CYCLASE DGCT-RELATED"/>
    <property type="match status" value="1"/>
</dbReference>
<keyword evidence="2" id="KW-0472">Membrane</keyword>
<organism evidence="4 5">
    <name type="scientific">Cognaticolwellia beringensis</name>
    <dbReference type="NCBI Taxonomy" id="1967665"/>
    <lineage>
        <taxon>Bacteria</taxon>
        <taxon>Pseudomonadati</taxon>
        <taxon>Pseudomonadota</taxon>
        <taxon>Gammaproteobacteria</taxon>
        <taxon>Alteromonadales</taxon>
        <taxon>Colwelliaceae</taxon>
        <taxon>Cognaticolwellia</taxon>
    </lineage>
</organism>
<dbReference type="NCBIfam" id="TIGR00254">
    <property type="entry name" value="GGDEF"/>
    <property type="match status" value="1"/>
</dbReference>
<evidence type="ECO:0000256" key="2">
    <source>
        <dbReference type="SAM" id="Phobius"/>
    </source>
</evidence>
<dbReference type="InterPro" id="IPR029787">
    <property type="entry name" value="Nucleotide_cyclase"/>
</dbReference>
<dbReference type="CDD" id="cd01949">
    <property type="entry name" value="GGDEF"/>
    <property type="match status" value="1"/>
</dbReference>
<dbReference type="FunFam" id="3.30.70.270:FF:000001">
    <property type="entry name" value="Diguanylate cyclase domain protein"/>
    <property type="match status" value="1"/>
</dbReference>
<feature type="transmembrane region" description="Helical" evidence="2">
    <location>
        <begin position="719"/>
        <end position="742"/>
    </location>
</feature>
<keyword evidence="5" id="KW-1185">Reference proteome</keyword>
<dbReference type="SUPFAM" id="SSF53850">
    <property type="entry name" value="Periplasmic binding protein-like II"/>
    <property type="match status" value="3"/>
</dbReference>